<proteinExistence type="predicted"/>
<evidence type="ECO:0000313" key="2">
    <source>
        <dbReference type="Proteomes" id="UP000773614"/>
    </source>
</evidence>
<dbReference type="EMBL" id="SPKJ01000184">
    <property type="protein sequence ID" value="MYZ50485.1"/>
    <property type="molecule type" value="Genomic_DNA"/>
</dbReference>
<dbReference type="RefSeq" id="WP_161142800.1">
    <property type="nucleotide sequence ID" value="NZ_SPKJ01000184.1"/>
</dbReference>
<keyword evidence="2" id="KW-1185">Reference proteome</keyword>
<sequence>MAEILPFRRAGLGRRQRPGTGRHAEIVIFPGIRVEYHGPSVRPDLRLAPREAERQANQVGPSA</sequence>
<dbReference type="Proteomes" id="UP000773614">
    <property type="component" value="Unassembled WGS sequence"/>
</dbReference>
<dbReference type="AlphaFoldDB" id="A0A964T9E8"/>
<name>A0A964T9E8_9HYPH</name>
<accession>A0A964T9E8</accession>
<dbReference type="OrthoDB" id="8454255at2"/>
<comment type="caution">
    <text evidence="1">The sequence shown here is derived from an EMBL/GenBank/DDBJ whole genome shotgun (WGS) entry which is preliminary data.</text>
</comment>
<protein>
    <submittedName>
        <fullName evidence="1">Uncharacterized protein</fullName>
    </submittedName>
</protein>
<organism evidence="1 2">
    <name type="scientific">Propylenella binzhouense</name>
    <dbReference type="NCBI Taxonomy" id="2555902"/>
    <lineage>
        <taxon>Bacteria</taxon>
        <taxon>Pseudomonadati</taxon>
        <taxon>Pseudomonadota</taxon>
        <taxon>Alphaproteobacteria</taxon>
        <taxon>Hyphomicrobiales</taxon>
        <taxon>Propylenellaceae</taxon>
        <taxon>Propylenella</taxon>
    </lineage>
</organism>
<reference evidence="1" key="1">
    <citation type="submission" date="2019-03" db="EMBL/GenBank/DDBJ databases">
        <title>Afifella sp. nov., isolated from activated sludge.</title>
        <authorList>
            <person name="Li Q."/>
            <person name="Liu Y."/>
        </authorList>
    </citation>
    <scope>NUCLEOTIDE SEQUENCE</scope>
    <source>
        <strain evidence="1">L72</strain>
    </source>
</reference>
<gene>
    <name evidence="1" type="ORF">E4O86_22560</name>
</gene>
<evidence type="ECO:0000313" key="1">
    <source>
        <dbReference type="EMBL" id="MYZ50485.1"/>
    </source>
</evidence>